<sequence>MRAGQLRQRVTLQRNGPYQDPDSGEQVDGWNDILGAAIPCSFEPVSGREFIAAQSTQNEVTARILIRYRSGVTTDLRAVHRGTVYNIEAVLADKNSGREYLTLMVSKDK</sequence>
<evidence type="ECO:0000313" key="3">
    <source>
        <dbReference type="Proteomes" id="UP000250579"/>
    </source>
</evidence>
<protein>
    <submittedName>
        <fullName evidence="2">Head-tail adaptor protein</fullName>
    </submittedName>
</protein>
<dbReference type="Gene3D" id="2.40.10.270">
    <property type="entry name" value="Bacteriophage SPP1 head-tail adaptor protein"/>
    <property type="match status" value="1"/>
</dbReference>
<evidence type="ECO:0000313" key="2">
    <source>
        <dbReference type="EMBL" id="AXA66748.1"/>
    </source>
</evidence>
<dbReference type="RefSeq" id="WP_208690980.1">
    <property type="nucleotide sequence ID" value="NZ_CP022198.1"/>
</dbReference>
<feature type="region of interest" description="Disordered" evidence="1">
    <location>
        <begin position="1"/>
        <end position="24"/>
    </location>
</feature>
<dbReference type="Pfam" id="PF05521">
    <property type="entry name" value="Phage_HCP"/>
    <property type="match status" value="1"/>
</dbReference>
<accession>A0A2Z5A7C5</accession>
<dbReference type="NCBIfam" id="TIGR01563">
    <property type="entry name" value="gp16_SPP1"/>
    <property type="match status" value="1"/>
</dbReference>
<gene>
    <name evidence="2" type="ORF">CE139_13270</name>
</gene>
<dbReference type="InterPro" id="IPR038666">
    <property type="entry name" value="SSP1_head-tail_sf"/>
</dbReference>
<dbReference type="AlphaFoldDB" id="A0A2Z5A7C5"/>
<name>A0A2Z5A7C5_9PSED</name>
<organism evidence="2 3">
    <name type="scientific">Pseudomonas oryzihabitans</name>
    <dbReference type="NCBI Taxonomy" id="47885"/>
    <lineage>
        <taxon>Bacteria</taxon>
        <taxon>Pseudomonadati</taxon>
        <taxon>Pseudomonadota</taxon>
        <taxon>Gammaproteobacteria</taxon>
        <taxon>Pseudomonadales</taxon>
        <taxon>Pseudomonadaceae</taxon>
        <taxon>Pseudomonas</taxon>
    </lineage>
</organism>
<dbReference type="EMBL" id="CP022198">
    <property type="protein sequence ID" value="AXA66748.1"/>
    <property type="molecule type" value="Genomic_DNA"/>
</dbReference>
<reference evidence="2 3" key="1">
    <citation type="submission" date="2017-06" db="EMBL/GenBank/DDBJ databases">
        <title>Evolution towards high GC content and high-temperature stress adaptation in endophytic Pseudomonas oryzihabitans impacted its plant-growth promoting traits.</title>
        <authorList>
            <person name="Nascimento F.X."/>
        </authorList>
    </citation>
    <scope>NUCLEOTIDE SEQUENCE [LARGE SCALE GENOMIC DNA]</scope>
    <source>
        <strain evidence="2 3">MS8</strain>
    </source>
</reference>
<dbReference type="InterPro" id="IPR008767">
    <property type="entry name" value="Phage_SPP1_head-tail_adaptor"/>
</dbReference>
<proteinExistence type="predicted"/>
<evidence type="ECO:0000256" key="1">
    <source>
        <dbReference type="SAM" id="MobiDB-lite"/>
    </source>
</evidence>
<dbReference type="Proteomes" id="UP000250579">
    <property type="component" value="Chromosome"/>
</dbReference>